<dbReference type="GO" id="GO:0006487">
    <property type="term" value="P:protein N-linked glycosylation"/>
    <property type="evidence" value="ECO:0007669"/>
    <property type="project" value="TreeGrafter"/>
</dbReference>
<evidence type="ECO:0000313" key="5">
    <source>
        <dbReference type="Proteomes" id="UP000254502"/>
    </source>
</evidence>
<dbReference type="SUPFAM" id="SSF53697">
    <property type="entry name" value="SIS domain"/>
    <property type="match status" value="1"/>
</dbReference>
<keyword evidence="4" id="KW-0032">Aminotransferase</keyword>
<dbReference type="GO" id="GO:0004360">
    <property type="term" value="F:glutamine-fructose-6-phosphate transaminase (isomerizing) activity"/>
    <property type="evidence" value="ECO:0007669"/>
    <property type="project" value="UniProtKB-EC"/>
</dbReference>
<evidence type="ECO:0000313" key="4">
    <source>
        <dbReference type="EMBL" id="SUK48951.1"/>
    </source>
</evidence>
<dbReference type="PANTHER" id="PTHR10937:SF0">
    <property type="entry name" value="GLUTAMINE--FRUCTOSE-6-PHOSPHATE TRANSAMINASE (ISOMERIZING)"/>
    <property type="match status" value="1"/>
</dbReference>
<dbReference type="EMBL" id="UHAQ01000002">
    <property type="protein sequence ID" value="SUK48951.1"/>
    <property type="molecule type" value="Genomic_DNA"/>
</dbReference>
<dbReference type="AlphaFoldDB" id="A0A380DSK3"/>
<dbReference type="PANTHER" id="PTHR10937">
    <property type="entry name" value="GLUCOSAMINE--FRUCTOSE-6-PHOSPHATE AMINOTRANSFERASE, ISOMERIZING"/>
    <property type="match status" value="1"/>
</dbReference>
<dbReference type="InterPro" id="IPR046348">
    <property type="entry name" value="SIS_dom_sf"/>
</dbReference>
<evidence type="ECO:0000256" key="3">
    <source>
        <dbReference type="ARBA" id="ARBA00016090"/>
    </source>
</evidence>
<dbReference type="GO" id="GO:0006002">
    <property type="term" value="P:fructose 6-phosphate metabolic process"/>
    <property type="evidence" value="ECO:0007669"/>
    <property type="project" value="TreeGrafter"/>
</dbReference>
<dbReference type="GO" id="GO:0005829">
    <property type="term" value="C:cytosol"/>
    <property type="evidence" value="ECO:0007669"/>
    <property type="project" value="TreeGrafter"/>
</dbReference>
<evidence type="ECO:0000256" key="1">
    <source>
        <dbReference type="ARBA" id="ARBA00001031"/>
    </source>
</evidence>
<reference evidence="4 5" key="1">
    <citation type="submission" date="2018-06" db="EMBL/GenBank/DDBJ databases">
        <authorList>
            <consortium name="Pathogen Informatics"/>
            <person name="Doyle S."/>
        </authorList>
    </citation>
    <scope>NUCLEOTIDE SEQUENCE [LARGE SCALE GENOMIC DNA]</scope>
    <source>
        <strain evidence="4 5">NCTC5664</strain>
    </source>
</reference>
<keyword evidence="4" id="KW-0808">Transferase</keyword>
<gene>
    <name evidence="4" type="primary">glmS_3</name>
    <name evidence="4" type="ORF">NCTC5664_01791</name>
</gene>
<proteinExistence type="predicted"/>
<accession>A0A380DSK3</accession>
<evidence type="ECO:0000256" key="2">
    <source>
        <dbReference type="ARBA" id="ARBA00012916"/>
    </source>
</evidence>
<organism evidence="4 5">
    <name type="scientific">Staphylococcus aureus</name>
    <dbReference type="NCBI Taxonomy" id="1280"/>
    <lineage>
        <taxon>Bacteria</taxon>
        <taxon>Bacillati</taxon>
        <taxon>Bacillota</taxon>
        <taxon>Bacilli</taxon>
        <taxon>Bacillales</taxon>
        <taxon>Staphylococcaceae</taxon>
        <taxon>Staphylococcus</taxon>
    </lineage>
</organism>
<dbReference type="EC" id="2.6.1.16" evidence="2"/>
<protein>
    <recommendedName>
        <fullName evidence="3">Glutamine--fructose-6-phosphate aminotransferase [isomerizing]</fullName>
        <ecNumber evidence="2">2.6.1.16</ecNumber>
    </recommendedName>
</protein>
<dbReference type="GO" id="GO:0097367">
    <property type="term" value="F:carbohydrate derivative binding"/>
    <property type="evidence" value="ECO:0007669"/>
    <property type="project" value="InterPro"/>
</dbReference>
<comment type="catalytic activity">
    <reaction evidence="1">
        <text>D-fructose 6-phosphate + L-glutamine = D-glucosamine 6-phosphate + L-glutamate</text>
        <dbReference type="Rhea" id="RHEA:13237"/>
        <dbReference type="ChEBI" id="CHEBI:29985"/>
        <dbReference type="ChEBI" id="CHEBI:58359"/>
        <dbReference type="ChEBI" id="CHEBI:58725"/>
        <dbReference type="ChEBI" id="CHEBI:61527"/>
        <dbReference type="EC" id="2.6.1.16"/>
    </reaction>
</comment>
<sequence>MLLHAGPEIAVASTKAYTAQIAVLSILSQIVAKEHGREADIDLLRELAKVTTAIEAIVDDAPIMEQIATDFLETTRNAFFIGRTIDYNVSLEGAFKT</sequence>
<name>A0A380DSK3_STAAU</name>
<dbReference type="GO" id="GO:0006047">
    <property type="term" value="P:UDP-N-acetylglucosamine metabolic process"/>
    <property type="evidence" value="ECO:0007669"/>
    <property type="project" value="TreeGrafter"/>
</dbReference>
<dbReference type="Proteomes" id="UP000254502">
    <property type="component" value="Unassembled WGS sequence"/>
</dbReference>
<dbReference type="Gene3D" id="3.40.50.10490">
    <property type="entry name" value="Glucose-6-phosphate isomerase like protein, domain 1"/>
    <property type="match status" value="2"/>
</dbReference>